<dbReference type="InterPro" id="IPR036388">
    <property type="entry name" value="WH-like_DNA-bd_sf"/>
</dbReference>
<feature type="domain" description="HTH marR-type" evidence="3">
    <location>
        <begin position="1"/>
        <end position="133"/>
    </location>
</feature>
<dbReference type="InterPro" id="IPR036390">
    <property type="entry name" value="WH_DNA-bd_sf"/>
</dbReference>
<dbReference type="AlphaFoldDB" id="A0A919JH70"/>
<feature type="domain" description="N-acetyltransferase" evidence="4">
    <location>
        <begin position="140"/>
        <end position="289"/>
    </location>
</feature>
<dbReference type="RefSeq" id="WP_203768337.1">
    <property type="nucleotide sequence ID" value="NZ_BAAAYJ010000035.1"/>
</dbReference>
<dbReference type="GO" id="GO:0003700">
    <property type="term" value="F:DNA-binding transcription factor activity"/>
    <property type="evidence" value="ECO:0007669"/>
    <property type="project" value="InterPro"/>
</dbReference>
<dbReference type="InterPro" id="IPR000835">
    <property type="entry name" value="HTH_MarR-typ"/>
</dbReference>
<evidence type="ECO:0000259" key="4">
    <source>
        <dbReference type="PROSITE" id="PS51186"/>
    </source>
</evidence>
<reference evidence="5" key="1">
    <citation type="submission" date="2021-01" db="EMBL/GenBank/DDBJ databases">
        <title>Whole genome shotgun sequence of Actinoplanes nipponensis NBRC 14063.</title>
        <authorList>
            <person name="Komaki H."/>
            <person name="Tamura T."/>
        </authorList>
    </citation>
    <scope>NUCLEOTIDE SEQUENCE</scope>
    <source>
        <strain evidence="5">NBRC 14063</strain>
    </source>
</reference>
<organism evidence="5 6">
    <name type="scientific">Actinoplanes nipponensis</name>
    <dbReference type="NCBI Taxonomy" id="135950"/>
    <lineage>
        <taxon>Bacteria</taxon>
        <taxon>Bacillati</taxon>
        <taxon>Actinomycetota</taxon>
        <taxon>Actinomycetes</taxon>
        <taxon>Micromonosporales</taxon>
        <taxon>Micromonosporaceae</taxon>
        <taxon>Actinoplanes</taxon>
    </lineage>
</organism>
<dbReference type="InterPro" id="IPR016181">
    <property type="entry name" value="Acyl_CoA_acyltransferase"/>
</dbReference>
<dbReference type="Gene3D" id="3.40.630.30">
    <property type="match status" value="1"/>
</dbReference>
<evidence type="ECO:0000256" key="1">
    <source>
        <dbReference type="ARBA" id="ARBA00022679"/>
    </source>
</evidence>
<dbReference type="InterPro" id="IPR050832">
    <property type="entry name" value="Bact_Acetyltransf"/>
</dbReference>
<dbReference type="Gene3D" id="1.10.10.10">
    <property type="entry name" value="Winged helix-like DNA-binding domain superfamily/Winged helix DNA-binding domain"/>
    <property type="match status" value="1"/>
</dbReference>
<dbReference type="Pfam" id="PF00583">
    <property type="entry name" value="Acetyltransf_1"/>
    <property type="match status" value="1"/>
</dbReference>
<dbReference type="SMART" id="SM00347">
    <property type="entry name" value="HTH_MARR"/>
    <property type="match status" value="1"/>
</dbReference>
<proteinExistence type="predicted"/>
<sequence length="297" mass="33184">MDQVESVRDFNRYYTRRLGVLTDRYLGQARPLSEARLLFEIGDRGDVRDLRVRLGLDSGYLSRLLRSLERQGLVRTRAHPDDGRVRIAELTEAGRRERAELDTRSRAGIGELLERLSAGQRRELIDAQRRIRRLLRLAAVTVRPVDAGAADARRCLRAYAGELRERFPEGYDDTALVDPAELTGDAGVLLVAYEEDRPVGCGAWRRLAADVAEIRHLWVAGPARGLGLGRRLLEELEAHASGHAVTTLRLGTHTALTEAIALYRSSGYRPIPPYDSSPYHQLSFAKRLAGPDVSWAG</sequence>
<accession>A0A919JH70</accession>
<evidence type="ECO:0000256" key="2">
    <source>
        <dbReference type="ARBA" id="ARBA00023315"/>
    </source>
</evidence>
<gene>
    <name evidence="5" type="ORF">Ani05nite_26750</name>
</gene>
<dbReference type="PANTHER" id="PTHR43877">
    <property type="entry name" value="AMINOALKYLPHOSPHONATE N-ACETYLTRANSFERASE-RELATED-RELATED"/>
    <property type="match status" value="1"/>
</dbReference>
<dbReference type="PROSITE" id="PS50995">
    <property type="entry name" value="HTH_MARR_2"/>
    <property type="match status" value="1"/>
</dbReference>
<dbReference type="GO" id="GO:0016747">
    <property type="term" value="F:acyltransferase activity, transferring groups other than amino-acyl groups"/>
    <property type="evidence" value="ECO:0007669"/>
    <property type="project" value="InterPro"/>
</dbReference>
<dbReference type="Proteomes" id="UP000647172">
    <property type="component" value="Unassembled WGS sequence"/>
</dbReference>
<dbReference type="PANTHER" id="PTHR43877:SF2">
    <property type="entry name" value="AMINOALKYLPHOSPHONATE N-ACETYLTRANSFERASE-RELATED"/>
    <property type="match status" value="1"/>
</dbReference>
<dbReference type="PROSITE" id="PS51186">
    <property type="entry name" value="GNAT"/>
    <property type="match status" value="1"/>
</dbReference>
<comment type="caution">
    <text evidence="5">The sequence shown here is derived from an EMBL/GenBank/DDBJ whole genome shotgun (WGS) entry which is preliminary data.</text>
</comment>
<keyword evidence="2" id="KW-0012">Acyltransferase</keyword>
<dbReference type="Pfam" id="PF12802">
    <property type="entry name" value="MarR_2"/>
    <property type="match status" value="1"/>
</dbReference>
<keyword evidence="1" id="KW-0808">Transferase</keyword>
<name>A0A919JH70_9ACTN</name>
<evidence type="ECO:0000259" key="3">
    <source>
        <dbReference type="PROSITE" id="PS50995"/>
    </source>
</evidence>
<keyword evidence="6" id="KW-1185">Reference proteome</keyword>
<protein>
    <submittedName>
        <fullName evidence="5">Transcriptional regulator, MarR family protein</fullName>
    </submittedName>
</protein>
<evidence type="ECO:0000313" key="6">
    <source>
        <dbReference type="Proteomes" id="UP000647172"/>
    </source>
</evidence>
<dbReference type="EMBL" id="BOMQ01000030">
    <property type="protein sequence ID" value="GIE49141.1"/>
    <property type="molecule type" value="Genomic_DNA"/>
</dbReference>
<evidence type="ECO:0000313" key="5">
    <source>
        <dbReference type="EMBL" id="GIE49141.1"/>
    </source>
</evidence>
<dbReference type="SUPFAM" id="SSF55729">
    <property type="entry name" value="Acyl-CoA N-acyltransferases (Nat)"/>
    <property type="match status" value="1"/>
</dbReference>
<dbReference type="InterPro" id="IPR000182">
    <property type="entry name" value="GNAT_dom"/>
</dbReference>
<dbReference type="SUPFAM" id="SSF46785">
    <property type="entry name" value="Winged helix' DNA-binding domain"/>
    <property type="match status" value="1"/>
</dbReference>